<dbReference type="GO" id="GO:0003887">
    <property type="term" value="F:DNA-directed DNA polymerase activity"/>
    <property type="evidence" value="ECO:0007669"/>
    <property type="project" value="UniProtKB-UniRule"/>
</dbReference>
<evidence type="ECO:0000256" key="7">
    <source>
        <dbReference type="RuleBase" id="RU366014"/>
    </source>
</evidence>
<dbReference type="Pfam" id="PF10391">
    <property type="entry name" value="DNA_pol_lambd_f"/>
    <property type="match status" value="1"/>
</dbReference>
<keyword evidence="5 7" id="KW-0234">DNA repair</keyword>
<dbReference type="PANTHER" id="PTHR11276">
    <property type="entry name" value="DNA POLYMERASE TYPE-X FAMILY MEMBER"/>
    <property type="match status" value="1"/>
</dbReference>
<dbReference type="GO" id="GO:0005634">
    <property type="term" value="C:nucleus"/>
    <property type="evidence" value="ECO:0007669"/>
    <property type="project" value="UniProtKB-SubCell"/>
</dbReference>
<dbReference type="Proteomes" id="UP000277580">
    <property type="component" value="Unassembled WGS sequence"/>
</dbReference>
<dbReference type="GO" id="GO:0003677">
    <property type="term" value="F:DNA binding"/>
    <property type="evidence" value="ECO:0007669"/>
    <property type="project" value="UniProtKB-UniRule"/>
</dbReference>
<proteinExistence type="inferred from homology"/>
<feature type="region of interest" description="Disordered" evidence="8">
    <location>
        <begin position="123"/>
        <end position="147"/>
    </location>
</feature>
<evidence type="ECO:0000256" key="6">
    <source>
        <dbReference type="ARBA" id="ARBA00049244"/>
    </source>
</evidence>
<accession>A0A3N4KC39</accession>
<evidence type="ECO:0000313" key="11">
    <source>
        <dbReference type="Proteomes" id="UP000277580"/>
    </source>
</evidence>
<dbReference type="OrthoDB" id="205514at2759"/>
<protein>
    <recommendedName>
        <fullName evidence="7">DNA polymerase</fullName>
        <ecNumber evidence="7">2.7.7.7</ecNumber>
    </recommendedName>
</protein>
<dbReference type="InterPro" id="IPR002008">
    <property type="entry name" value="DNA_pol_X_beta-like"/>
</dbReference>
<comment type="subcellular location">
    <subcellularLocation>
        <location evidence="7">Nucleus</location>
    </subcellularLocation>
</comment>
<evidence type="ECO:0000256" key="2">
    <source>
        <dbReference type="ARBA" id="ARBA00022695"/>
    </source>
</evidence>
<dbReference type="InterPro" id="IPR018944">
    <property type="entry name" value="DNA_pol_lambd_fingers_domain"/>
</dbReference>
<keyword evidence="11" id="KW-1185">Reference proteome</keyword>
<dbReference type="PROSITE" id="PS50172">
    <property type="entry name" value="BRCT"/>
    <property type="match status" value="1"/>
</dbReference>
<feature type="non-terminal residue" evidence="10">
    <location>
        <position position="1"/>
    </location>
</feature>
<comment type="function">
    <text evidence="7">DNA polymerase that functions in several pathways of DNA repair. Involved in base excision repair (BER) responsible for repair of lesions that give rise to abasic (AP) sites in DNA. Also contributes to DNA double-strand break repair by non-homologous end joining and homologous recombination. Has both template-dependent and template-independent (terminal transferase) DNA polymerase activities. Has also a 5'-deoxyribose-5-phosphate lyase (dRP lyase) activity.</text>
</comment>
<dbReference type="Gene3D" id="3.30.460.10">
    <property type="entry name" value="Beta Polymerase, domain 2"/>
    <property type="match status" value="1"/>
</dbReference>
<keyword evidence="2 7" id="KW-0548">Nucleotidyltransferase</keyword>
<keyword evidence="7" id="KW-0539">Nucleus</keyword>
<dbReference type="Pfam" id="PF14792">
    <property type="entry name" value="DNA_pol_B_palm"/>
    <property type="match status" value="1"/>
</dbReference>
<dbReference type="InterPro" id="IPR002054">
    <property type="entry name" value="DNA-dir_DNA_pol_X"/>
</dbReference>
<reference evidence="10 11" key="1">
    <citation type="journal article" date="2018" name="Nat. Ecol. Evol.">
        <title>Pezizomycetes genomes reveal the molecular basis of ectomycorrhizal truffle lifestyle.</title>
        <authorList>
            <person name="Murat C."/>
            <person name="Payen T."/>
            <person name="Noel B."/>
            <person name="Kuo A."/>
            <person name="Morin E."/>
            <person name="Chen J."/>
            <person name="Kohler A."/>
            <person name="Krizsan K."/>
            <person name="Balestrini R."/>
            <person name="Da Silva C."/>
            <person name="Montanini B."/>
            <person name="Hainaut M."/>
            <person name="Levati E."/>
            <person name="Barry K.W."/>
            <person name="Belfiori B."/>
            <person name="Cichocki N."/>
            <person name="Clum A."/>
            <person name="Dockter R.B."/>
            <person name="Fauchery L."/>
            <person name="Guy J."/>
            <person name="Iotti M."/>
            <person name="Le Tacon F."/>
            <person name="Lindquist E.A."/>
            <person name="Lipzen A."/>
            <person name="Malagnac F."/>
            <person name="Mello A."/>
            <person name="Molinier V."/>
            <person name="Miyauchi S."/>
            <person name="Poulain J."/>
            <person name="Riccioni C."/>
            <person name="Rubini A."/>
            <person name="Sitrit Y."/>
            <person name="Splivallo R."/>
            <person name="Traeger S."/>
            <person name="Wang M."/>
            <person name="Zifcakova L."/>
            <person name="Wipf D."/>
            <person name="Zambonelli A."/>
            <person name="Paolocci F."/>
            <person name="Nowrousian M."/>
            <person name="Ottonello S."/>
            <person name="Baldrian P."/>
            <person name="Spatafora J.W."/>
            <person name="Henrissat B."/>
            <person name="Nagy L.G."/>
            <person name="Aury J.M."/>
            <person name="Wincker P."/>
            <person name="Grigoriev I.V."/>
            <person name="Bonfante P."/>
            <person name="Martin F.M."/>
        </authorList>
    </citation>
    <scope>NUCLEOTIDE SEQUENCE [LARGE SCALE GENOMIC DNA]</scope>
    <source>
        <strain evidence="10 11">CCBAS932</strain>
    </source>
</reference>
<keyword evidence="1 7" id="KW-0808">Transferase</keyword>
<name>A0A3N4KC39_9PEZI</name>
<dbReference type="Gene3D" id="1.10.150.110">
    <property type="entry name" value="DNA polymerase beta, N-terminal domain-like"/>
    <property type="match status" value="1"/>
</dbReference>
<dbReference type="EMBL" id="ML119169">
    <property type="protein sequence ID" value="RPB08050.1"/>
    <property type="molecule type" value="Genomic_DNA"/>
</dbReference>
<dbReference type="InterPro" id="IPR010996">
    <property type="entry name" value="HHH_MUS81"/>
</dbReference>
<dbReference type="GO" id="GO:0046872">
    <property type="term" value="F:metal ion binding"/>
    <property type="evidence" value="ECO:0007669"/>
    <property type="project" value="UniProtKB-UniRule"/>
</dbReference>
<evidence type="ECO:0000256" key="5">
    <source>
        <dbReference type="ARBA" id="ARBA00023204"/>
    </source>
</evidence>
<dbReference type="STRING" id="1392247.A0A3N4KC39"/>
<feature type="domain" description="BRCT" evidence="9">
    <location>
        <begin position="73"/>
        <end position="98"/>
    </location>
</feature>
<dbReference type="AlphaFoldDB" id="A0A3N4KC39"/>
<evidence type="ECO:0000256" key="3">
    <source>
        <dbReference type="ARBA" id="ARBA00022763"/>
    </source>
</evidence>
<gene>
    <name evidence="10" type="ORF">P167DRAFT_596984</name>
</gene>
<dbReference type="Gene3D" id="3.30.210.10">
    <property type="entry name" value="DNA polymerase, thumb domain"/>
    <property type="match status" value="1"/>
</dbReference>
<dbReference type="PANTHER" id="PTHR11276:SF29">
    <property type="entry name" value="DNA POLYMERASE TYPE-X FAMILY PROTEIN POL4"/>
    <property type="match status" value="1"/>
</dbReference>
<dbReference type="GO" id="GO:0006303">
    <property type="term" value="P:double-strand break repair via nonhomologous end joining"/>
    <property type="evidence" value="ECO:0007669"/>
    <property type="project" value="TreeGrafter"/>
</dbReference>
<dbReference type="SUPFAM" id="SSF81301">
    <property type="entry name" value="Nucleotidyltransferase"/>
    <property type="match status" value="1"/>
</dbReference>
<dbReference type="SUPFAM" id="SSF81585">
    <property type="entry name" value="PsbU/PolX domain-like"/>
    <property type="match status" value="1"/>
</dbReference>
<dbReference type="SUPFAM" id="SSF47802">
    <property type="entry name" value="DNA polymerase beta, N-terminal domain-like"/>
    <property type="match status" value="1"/>
</dbReference>
<keyword evidence="4 7" id="KW-0239">DNA-directed DNA polymerase</keyword>
<dbReference type="InterPro" id="IPR028207">
    <property type="entry name" value="DNA_pol_B_palm_palm"/>
</dbReference>
<evidence type="ECO:0000313" key="10">
    <source>
        <dbReference type="EMBL" id="RPB08050.1"/>
    </source>
</evidence>
<dbReference type="InterPro" id="IPR001357">
    <property type="entry name" value="BRCT_dom"/>
</dbReference>
<dbReference type="FunFam" id="1.10.150.110:FF:000005">
    <property type="entry name" value="DNA polymerase POL4"/>
    <property type="match status" value="1"/>
</dbReference>
<evidence type="ECO:0000256" key="1">
    <source>
        <dbReference type="ARBA" id="ARBA00022679"/>
    </source>
</evidence>
<dbReference type="PRINTS" id="PR00870">
    <property type="entry name" value="DNAPOLXBETA"/>
</dbReference>
<dbReference type="InterPro" id="IPR022312">
    <property type="entry name" value="DNA_pol_X"/>
</dbReference>
<dbReference type="InParanoid" id="A0A3N4KC39"/>
<dbReference type="Pfam" id="PF14716">
    <property type="entry name" value="HHH_8"/>
    <property type="match status" value="1"/>
</dbReference>
<dbReference type="EC" id="2.7.7.7" evidence="7"/>
<dbReference type="InterPro" id="IPR029398">
    <property type="entry name" value="PolB_thumb"/>
</dbReference>
<dbReference type="InterPro" id="IPR027421">
    <property type="entry name" value="DNA_pol_lamdba_lyase_dom_sf"/>
</dbReference>
<keyword evidence="3 7" id="KW-0227">DNA damage</keyword>
<evidence type="ECO:0000256" key="4">
    <source>
        <dbReference type="ARBA" id="ARBA00022932"/>
    </source>
</evidence>
<dbReference type="SMART" id="SM00483">
    <property type="entry name" value="POLXc"/>
    <property type="match status" value="1"/>
</dbReference>
<dbReference type="InterPro" id="IPR037160">
    <property type="entry name" value="DNA_Pol_thumb_sf"/>
</dbReference>
<sequence length="592" mass="67245">SHLSPTFLLPTRLTPAAHAALLAQLAAHNVPLTPTPSTASLFLADINTPTRCRFELRTRGIMTEPEPLLTAPLRVVKVAWFTECVKAGRVLPIEPWTVYTATVCAVVVTPGPSPERVRVKETVREKERKREREREKVQAEEEQRRGVMERARRDGVRNAEEDSRWRSERSEYKRSVYGTRVTDEIIKLSKSAGRGARPSTPEYEEERIKARGIDEMPEWVRRNVKLSCCRSTPADSPNADFIAHLHTIRDHRTLTSDEVGIRAYSTAIATLQAYPYPLISSSEIVLLPGCNVKIAALFHSWLSSHTDPKLRTVPDVEKLKLNENLVGLAMLHRIWGVGPETAREWWFVRGWRNVDDVVEYGWKGLTRVQQIGVKYYDDFQKPMMRWEAERIRDIITHHATLLLPGTTTILAGSYRRGSTSLTDADLLISHPDPTQLAPSFLERLVASLETEGCINYTLRLDRTAPPGRTLQTAMLVWQEQQYDDVRLRTLRLPGRNANVRRRVDLVVTRPETAGMALMRWTGGGTWVRDLKTWCAERGWRVGAEGVWERDGERVGGIDGGLRREGEGWEEAERRVFVGMGLEWRAPGERCTG</sequence>
<dbReference type="PRINTS" id="PR00869">
    <property type="entry name" value="DNAPOLX"/>
</dbReference>
<organism evidence="10 11">
    <name type="scientific">Morchella conica CCBAS932</name>
    <dbReference type="NCBI Taxonomy" id="1392247"/>
    <lineage>
        <taxon>Eukaryota</taxon>
        <taxon>Fungi</taxon>
        <taxon>Dikarya</taxon>
        <taxon>Ascomycota</taxon>
        <taxon>Pezizomycotina</taxon>
        <taxon>Pezizomycetes</taxon>
        <taxon>Pezizales</taxon>
        <taxon>Morchellaceae</taxon>
        <taxon>Morchella</taxon>
    </lineage>
</organism>
<dbReference type="Gene3D" id="1.10.150.20">
    <property type="entry name" value="5' to 3' exonuclease, C-terminal subdomain"/>
    <property type="match status" value="1"/>
</dbReference>
<evidence type="ECO:0000259" key="9">
    <source>
        <dbReference type="PROSITE" id="PS50172"/>
    </source>
</evidence>
<comment type="catalytic activity">
    <reaction evidence="6 7">
        <text>DNA(n) + a 2'-deoxyribonucleoside 5'-triphosphate = DNA(n+1) + diphosphate</text>
        <dbReference type="Rhea" id="RHEA:22508"/>
        <dbReference type="Rhea" id="RHEA-COMP:17339"/>
        <dbReference type="Rhea" id="RHEA-COMP:17340"/>
        <dbReference type="ChEBI" id="CHEBI:33019"/>
        <dbReference type="ChEBI" id="CHEBI:61560"/>
        <dbReference type="ChEBI" id="CHEBI:173112"/>
        <dbReference type="EC" id="2.7.7.7"/>
    </reaction>
</comment>
<dbReference type="InterPro" id="IPR043519">
    <property type="entry name" value="NT_sf"/>
</dbReference>
<evidence type="ECO:0000256" key="8">
    <source>
        <dbReference type="SAM" id="MobiDB-lite"/>
    </source>
</evidence>
<comment type="similarity">
    <text evidence="7">Belongs to the DNA polymerase type-X family.</text>
</comment>
<dbReference type="Pfam" id="PF14791">
    <property type="entry name" value="DNA_pol_B_thumb"/>
    <property type="match status" value="1"/>
</dbReference>